<dbReference type="KEGG" id="falb:HYN59_14965"/>
<sequence>MSCKRGKASPSPLVKLQLFADSGGYCQNPECNLHLFQNVGDSDFHIAEMAHIIAASGDGPRSSVVLSPVDKGSFENLILLCPNCHTKIDKAESEFPDNLIRRWKSDHSLKISRQFGIIRYSSRSEIRKVVMRIMLENKVIFDKFGPLTDERFNPESESPKKWREGIHKTILPNNRKLVQLVDINYELLNTEEELLFAEFKQHVSDFEDKHINNNEISGATFPVKMNKIFE</sequence>
<evidence type="ECO:0000313" key="1">
    <source>
        <dbReference type="EMBL" id="AWH86328.1"/>
    </source>
</evidence>
<name>A0A2S1R0Y0_9FLAO</name>
<dbReference type="Proteomes" id="UP000244929">
    <property type="component" value="Chromosome"/>
</dbReference>
<proteinExistence type="predicted"/>
<dbReference type="OrthoDB" id="5379188at2"/>
<gene>
    <name evidence="1" type="ORF">HYN59_14965</name>
</gene>
<reference evidence="1 2" key="1">
    <citation type="submission" date="2018-04" db="EMBL/GenBank/DDBJ databases">
        <title>Genome sequencing of Flavobacterium sp. HYN0059.</title>
        <authorList>
            <person name="Yi H."/>
            <person name="Baek C."/>
        </authorList>
    </citation>
    <scope>NUCLEOTIDE SEQUENCE [LARGE SCALE GENOMIC DNA]</scope>
    <source>
        <strain evidence="1 2">HYN0059</strain>
    </source>
</reference>
<keyword evidence="2" id="KW-1185">Reference proteome</keyword>
<accession>A0A2S1R0Y0</accession>
<protein>
    <recommendedName>
        <fullName evidence="3">HNH endonuclease</fullName>
    </recommendedName>
</protein>
<dbReference type="RefSeq" id="WP_108779051.1">
    <property type="nucleotide sequence ID" value="NZ_CP029186.1"/>
</dbReference>
<evidence type="ECO:0008006" key="3">
    <source>
        <dbReference type="Google" id="ProtNLM"/>
    </source>
</evidence>
<evidence type="ECO:0000313" key="2">
    <source>
        <dbReference type="Proteomes" id="UP000244929"/>
    </source>
</evidence>
<dbReference type="EMBL" id="CP029186">
    <property type="protein sequence ID" value="AWH86328.1"/>
    <property type="molecule type" value="Genomic_DNA"/>
</dbReference>
<dbReference type="AlphaFoldDB" id="A0A2S1R0Y0"/>
<organism evidence="1 2">
    <name type="scientific">Flavobacterium album</name>
    <dbReference type="NCBI Taxonomy" id="2175091"/>
    <lineage>
        <taxon>Bacteria</taxon>
        <taxon>Pseudomonadati</taxon>
        <taxon>Bacteroidota</taxon>
        <taxon>Flavobacteriia</taxon>
        <taxon>Flavobacteriales</taxon>
        <taxon>Flavobacteriaceae</taxon>
        <taxon>Flavobacterium</taxon>
    </lineage>
</organism>